<dbReference type="EMBL" id="CBDY010000348">
    <property type="protein sequence ID" value="CDB63972.1"/>
    <property type="molecule type" value="Genomic_DNA"/>
</dbReference>
<evidence type="ECO:0000313" key="2">
    <source>
        <dbReference type="Proteomes" id="UP000018009"/>
    </source>
</evidence>
<evidence type="ECO:0000313" key="1">
    <source>
        <dbReference type="EMBL" id="CDB63972.1"/>
    </source>
</evidence>
<reference evidence="1" key="1">
    <citation type="submission" date="2012-11" db="EMBL/GenBank/DDBJ databases">
        <title>Dependencies among metagenomic species, viruses, plasmids and units of genetic variation.</title>
        <authorList>
            <person name="Nielsen H.B."/>
            <person name="Almeida M."/>
            <person name="Juncker A.S."/>
            <person name="Rasmussen S."/>
            <person name="Li J."/>
            <person name="Sunagawa S."/>
            <person name="Plichta D."/>
            <person name="Gautier L."/>
            <person name="Le Chatelier E."/>
            <person name="Peletier E."/>
            <person name="Bonde I."/>
            <person name="Nielsen T."/>
            <person name="Manichanh C."/>
            <person name="Arumugam M."/>
            <person name="Batto J."/>
            <person name="Santos M.B.Q.D."/>
            <person name="Blom N."/>
            <person name="Borruel N."/>
            <person name="Burgdorf K.S."/>
            <person name="Boumezbeur F."/>
            <person name="Casellas F."/>
            <person name="Dore J."/>
            <person name="Guarner F."/>
            <person name="Hansen T."/>
            <person name="Hildebrand F."/>
            <person name="Kaas R.S."/>
            <person name="Kennedy S."/>
            <person name="Kristiansen K."/>
            <person name="Kultima J.R."/>
            <person name="Leonard P."/>
            <person name="Levenez F."/>
            <person name="Lund O."/>
            <person name="Moumen B."/>
            <person name="Le Paslier D."/>
            <person name="Pons N."/>
            <person name="Pedersen O."/>
            <person name="Prifti E."/>
            <person name="Qin J."/>
            <person name="Raes J."/>
            <person name="Tap J."/>
            <person name="Tims S."/>
            <person name="Ussery D.W."/>
            <person name="Yamada T."/>
            <person name="MetaHit consortium"/>
            <person name="Renault P."/>
            <person name="Sicheritz-Ponten T."/>
            <person name="Bork P."/>
            <person name="Wang J."/>
            <person name="Brunak S."/>
            <person name="Ehrlich S.D."/>
        </authorList>
    </citation>
    <scope>NUCLEOTIDE SEQUENCE [LARGE SCALE GENOMIC DNA]</scope>
</reference>
<accession>R6KPA3</accession>
<proteinExistence type="predicted"/>
<organism evidence="1 2">
    <name type="scientific">[Clostridium] clostridioforme CAG:132</name>
    <dbReference type="NCBI Taxonomy" id="1263065"/>
    <lineage>
        <taxon>Bacteria</taxon>
        <taxon>Bacillati</taxon>
        <taxon>Bacillota</taxon>
        <taxon>Clostridia</taxon>
        <taxon>Lachnospirales</taxon>
        <taxon>Lachnospiraceae</taxon>
        <taxon>Enterocloster</taxon>
    </lineage>
</organism>
<gene>
    <name evidence="1" type="ORF">BN486_03790</name>
</gene>
<name>R6KPA3_9FIRM</name>
<protein>
    <submittedName>
        <fullName evidence="1">Uncharacterized protein</fullName>
    </submittedName>
</protein>
<comment type="caution">
    <text evidence="1">The sequence shown here is derived from an EMBL/GenBank/DDBJ whole genome shotgun (WGS) entry which is preliminary data.</text>
</comment>
<dbReference type="AlphaFoldDB" id="R6KPA3"/>
<sequence length="108" mass="11848">MTMPTADAVNRDMTQSLSGIRFSSCMVSRAAGRMPQLPAVGAATIRPMAALSSETARARYRAPERKEPVRLFPLSDIWRILKALPPVSPLVLLRSLLQPGSMHSAMTW</sequence>
<dbReference type="Proteomes" id="UP000018009">
    <property type="component" value="Unassembled WGS sequence"/>
</dbReference>